<evidence type="ECO:0000256" key="1">
    <source>
        <dbReference type="SAM" id="Phobius"/>
    </source>
</evidence>
<sequence>MKSYLVLLAPGNDDREHRKTIILPDRFSWLALFFPWIWLLTKRLWLAAIIVFLLQLVAGQLSQTTDFEIAGFLLALSVNLLVALEGRHFYSEALIRQGWRLDAVIAAPDLDAAEEVYFSAQETGDKSELPAVANWGKDKRATADWPQGGIGLFDHQGGR</sequence>
<evidence type="ECO:0008006" key="4">
    <source>
        <dbReference type="Google" id="ProtNLM"/>
    </source>
</evidence>
<keyword evidence="1" id="KW-0472">Membrane</keyword>
<comment type="caution">
    <text evidence="2">The sequence shown here is derived from an EMBL/GenBank/DDBJ whole genome shotgun (WGS) entry which is preliminary data.</text>
</comment>
<feature type="transmembrane region" description="Helical" evidence="1">
    <location>
        <begin position="69"/>
        <end position="90"/>
    </location>
</feature>
<name>A0ABV2H8E0_9HYPH</name>
<reference evidence="2 3" key="1">
    <citation type="submission" date="2024-06" db="EMBL/GenBank/DDBJ databases">
        <title>Genomic Encyclopedia of Type Strains, Phase IV (KMG-IV): sequencing the most valuable type-strain genomes for metagenomic binning, comparative biology and taxonomic classification.</title>
        <authorList>
            <person name="Goeker M."/>
        </authorList>
    </citation>
    <scope>NUCLEOTIDE SEQUENCE [LARGE SCALE GENOMIC DNA]</scope>
    <source>
        <strain evidence="2 3">DSM 105042</strain>
    </source>
</reference>
<accession>A0ABV2H8E0</accession>
<dbReference type="Pfam" id="PF10947">
    <property type="entry name" value="DUF2628"/>
    <property type="match status" value="1"/>
</dbReference>
<organism evidence="2 3">
    <name type="scientific">Pseudorhizobium tarimense</name>
    <dbReference type="NCBI Taxonomy" id="1079109"/>
    <lineage>
        <taxon>Bacteria</taxon>
        <taxon>Pseudomonadati</taxon>
        <taxon>Pseudomonadota</taxon>
        <taxon>Alphaproteobacteria</taxon>
        <taxon>Hyphomicrobiales</taxon>
        <taxon>Rhizobiaceae</taxon>
        <taxon>Rhizobium/Agrobacterium group</taxon>
        <taxon>Pseudorhizobium</taxon>
    </lineage>
</organism>
<keyword evidence="1" id="KW-1133">Transmembrane helix</keyword>
<keyword evidence="1" id="KW-0812">Transmembrane</keyword>
<dbReference type="Proteomes" id="UP001549031">
    <property type="component" value="Unassembled WGS sequence"/>
</dbReference>
<proteinExistence type="predicted"/>
<evidence type="ECO:0000313" key="2">
    <source>
        <dbReference type="EMBL" id="MET3586815.1"/>
    </source>
</evidence>
<dbReference type="RefSeq" id="WP_247244500.1">
    <property type="nucleotide sequence ID" value="NZ_JALJRA010000010.1"/>
</dbReference>
<protein>
    <recommendedName>
        <fullName evidence="4">DUF2628 domain-containing protein</fullName>
    </recommendedName>
</protein>
<gene>
    <name evidence="2" type="ORF">ABID21_002935</name>
</gene>
<evidence type="ECO:0000313" key="3">
    <source>
        <dbReference type="Proteomes" id="UP001549031"/>
    </source>
</evidence>
<dbReference type="EMBL" id="JBEPLJ010000010">
    <property type="protein sequence ID" value="MET3586815.1"/>
    <property type="molecule type" value="Genomic_DNA"/>
</dbReference>
<dbReference type="InterPro" id="IPR024399">
    <property type="entry name" value="DUF2628"/>
</dbReference>
<keyword evidence="3" id="KW-1185">Reference proteome</keyword>